<feature type="compositionally biased region" description="Basic and acidic residues" evidence="1">
    <location>
        <begin position="979"/>
        <end position="988"/>
    </location>
</feature>
<feature type="region of interest" description="Disordered" evidence="1">
    <location>
        <begin position="669"/>
        <end position="731"/>
    </location>
</feature>
<feature type="region of interest" description="Disordered" evidence="1">
    <location>
        <begin position="749"/>
        <end position="806"/>
    </location>
</feature>
<comment type="caution">
    <text evidence="3">The sequence shown here is derived from an EMBL/GenBank/DDBJ whole genome shotgun (WGS) entry which is preliminary data.</text>
</comment>
<feature type="compositionally biased region" description="Basic and acidic residues" evidence="1">
    <location>
        <begin position="1007"/>
        <end position="1031"/>
    </location>
</feature>
<dbReference type="InterPro" id="IPR036875">
    <property type="entry name" value="Znf_CCHC_sf"/>
</dbReference>
<feature type="compositionally biased region" description="Polar residues" evidence="1">
    <location>
        <begin position="880"/>
        <end position="891"/>
    </location>
</feature>
<accession>A0A8H7ZZH8</accession>
<feature type="compositionally biased region" description="Pro residues" evidence="1">
    <location>
        <begin position="859"/>
        <end position="872"/>
    </location>
</feature>
<feature type="domain" description="CCHC-type" evidence="2">
    <location>
        <begin position="1121"/>
        <end position="1137"/>
    </location>
</feature>
<dbReference type="EMBL" id="JAEFCI010002295">
    <property type="protein sequence ID" value="KAG5462329.1"/>
    <property type="molecule type" value="Genomic_DNA"/>
</dbReference>
<sequence length="1154" mass="123140">MVDFYPADVASSLVALRDHQALNQDPHTITHVRVQRDAFARDLAKAQSISCPYCREWAAYVYKQFFLPSPNAAGGGGSRGDQRHVESRRKKFAGGGGGGPGGGSGGEPAAPPDGAAAKGPTNVFLQQVWEAVSDLAGTDRAAKAFGAFTAGDTEILLTLLEAVFSEANANAAARESKPGPTSSTSDPAGGEDAPEKPEAKPKHAANGDTAYLESFSLQISRWIALPPQNVTMPDFASPVVVSPRVVSGSSEDWRTYPLEVLDAVNWDDRSFLTLPVDDIQRLRSLSRDLLEDQMFSGGACHPRSKWKTPAEEKVARDAVSGEIERLGHDPQAEMEKALADVWKPLRDALAVIREQQAAREAVLGHASIQKLMKTFEDKHSEALAGFVLHEKYKKSGKKKGKGNVQEFTVSDVENGFTSFMQRLDDVNTALLEDFLFPLASEVMNIVEGTAAKLLTAADEAKARLTAMATVTPNTKRSFDHLFNIIREAFSLLIILTTKQLNQLEVDLLARIGEQADELDGIINVFLEETQPTTAGRLEKLNNAAFRKRIRRFEHAQQSLRAWFLEACELRLLPLKAIAGAALPLLDTLMREGERREGTVLSQMIHPETEMFKTLQTINSKRAAAVVEFSECVSTGRCELSLFVARCFLKEAHRMTLEARALKRQKSLLQQVNSDASSGGKKKKSKGASQPLAGNGVRPGTPQSATSSTNDATGDGSKKKNKKKKDVVISADKDSAADGNLLAPARVDHIHESNPEPGKDAASACPPRPAGLAAPAPVESPDSTARALSNGVDGRTSATPPEPGATTFHVKMSSNDVHDPADCATPLAAAANLFANPQMPGKSVAASAERKSTAAEPTCPQVPPAFAKPPLPIGSPLLPDQVSSPSAANTSAGRPPPGIANGGSQSEPTPTSSASSSVIDPLPGDLENYPPDRLVAFIRSLHEEKAHLITVVLNMQKQVASLSTRYVELLQVARGMDEDRRAREADHQRGWQAGLRQPNVGAVGDGEVSPRRDARIDGDGHRHEGRIPEKVRSGLQEPGPYNGAADAPRRSAAPPPGLFIPSPQAGTPGRGSPVPSHASSGGVTPIRQPRIPGPHSDGFAARGSGRRPASGRQPQPSVHHVRCDRCFERGHVSAQCTAGCAECGSADHFTADCGA</sequence>
<protein>
    <recommendedName>
        <fullName evidence="2">CCHC-type domain-containing protein</fullName>
    </recommendedName>
</protein>
<feature type="compositionally biased region" description="Low complexity" evidence="1">
    <location>
        <begin position="1097"/>
        <end position="1111"/>
    </location>
</feature>
<reference evidence="3 4" key="1">
    <citation type="journal article" name="Sci. Rep.">
        <title>Genome-scale phylogenetic analyses confirm Olpidium as the closest living zoosporic fungus to the non-flagellated, terrestrial fungi.</title>
        <authorList>
            <person name="Chang Y."/>
            <person name="Rochon D."/>
            <person name="Sekimoto S."/>
            <person name="Wang Y."/>
            <person name="Chovatia M."/>
            <person name="Sandor L."/>
            <person name="Salamov A."/>
            <person name="Grigoriev I.V."/>
            <person name="Stajich J.E."/>
            <person name="Spatafora J.W."/>
        </authorList>
    </citation>
    <scope>NUCLEOTIDE SEQUENCE [LARGE SCALE GENOMIC DNA]</scope>
    <source>
        <strain evidence="3">S191</strain>
    </source>
</reference>
<evidence type="ECO:0000313" key="3">
    <source>
        <dbReference type="EMBL" id="KAG5462329.1"/>
    </source>
</evidence>
<name>A0A8H7ZZH8_9FUNG</name>
<feature type="region of interest" description="Disordered" evidence="1">
    <location>
        <begin position="90"/>
        <end position="119"/>
    </location>
</feature>
<dbReference type="GO" id="GO:0008270">
    <property type="term" value="F:zinc ion binding"/>
    <property type="evidence" value="ECO:0007669"/>
    <property type="project" value="InterPro"/>
</dbReference>
<feature type="compositionally biased region" description="Low complexity" evidence="1">
    <location>
        <begin position="903"/>
        <end position="916"/>
    </location>
</feature>
<dbReference type="SMART" id="SM00343">
    <property type="entry name" value="ZnF_C2HC"/>
    <property type="match status" value="2"/>
</dbReference>
<organism evidence="3 4">
    <name type="scientific">Olpidium bornovanus</name>
    <dbReference type="NCBI Taxonomy" id="278681"/>
    <lineage>
        <taxon>Eukaryota</taxon>
        <taxon>Fungi</taxon>
        <taxon>Fungi incertae sedis</taxon>
        <taxon>Olpidiomycota</taxon>
        <taxon>Olpidiomycotina</taxon>
        <taxon>Olpidiomycetes</taxon>
        <taxon>Olpidiales</taxon>
        <taxon>Olpidiaceae</taxon>
        <taxon>Olpidium</taxon>
    </lineage>
</organism>
<keyword evidence="4" id="KW-1185">Reference proteome</keyword>
<dbReference type="InterPro" id="IPR001878">
    <property type="entry name" value="Znf_CCHC"/>
</dbReference>
<evidence type="ECO:0000259" key="2">
    <source>
        <dbReference type="SMART" id="SM00343"/>
    </source>
</evidence>
<feature type="region of interest" description="Disordered" evidence="1">
    <location>
        <begin position="171"/>
        <end position="205"/>
    </location>
</feature>
<feature type="compositionally biased region" description="Basic and acidic residues" evidence="1">
    <location>
        <begin position="749"/>
        <end position="758"/>
    </location>
</feature>
<dbReference type="Proteomes" id="UP000673691">
    <property type="component" value="Unassembled WGS sequence"/>
</dbReference>
<feature type="region of interest" description="Disordered" evidence="1">
    <location>
        <begin position="979"/>
        <end position="1117"/>
    </location>
</feature>
<feature type="compositionally biased region" description="Polar residues" evidence="1">
    <location>
        <begin position="700"/>
        <end position="711"/>
    </location>
</feature>
<dbReference type="OrthoDB" id="2148641at2759"/>
<evidence type="ECO:0000256" key="1">
    <source>
        <dbReference type="SAM" id="MobiDB-lite"/>
    </source>
</evidence>
<gene>
    <name evidence="3" type="ORF">BJ554DRAFT_5360</name>
</gene>
<proteinExistence type="predicted"/>
<feature type="domain" description="CCHC-type" evidence="2">
    <location>
        <begin position="1138"/>
        <end position="1154"/>
    </location>
</feature>
<dbReference type="SUPFAM" id="SSF57756">
    <property type="entry name" value="Retrovirus zinc finger-like domains"/>
    <property type="match status" value="1"/>
</dbReference>
<feature type="compositionally biased region" description="Gly residues" evidence="1">
    <location>
        <begin position="93"/>
        <end position="106"/>
    </location>
</feature>
<dbReference type="GO" id="GO:0003676">
    <property type="term" value="F:nucleic acid binding"/>
    <property type="evidence" value="ECO:0007669"/>
    <property type="project" value="InterPro"/>
</dbReference>
<dbReference type="AlphaFoldDB" id="A0A8H7ZZH8"/>
<feature type="region of interest" description="Disordered" evidence="1">
    <location>
        <begin position="841"/>
        <end position="924"/>
    </location>
</feature>
<evidence type="ECO:0000313" key="4">
    <source>
        <dbReference type="Proteomes" id="UP000673691"/>
    </source>
</evidence>